<keyword evidence="2" id="KW-1185">Reference proteome</keyword>
<name>A0A8S9ZBJ6_9TREM</name>
<evidence type="ECO:0000313" key="2">
    <source>
        <dbReference type="Proteomes" id="UP000822476"/>
    </source>
</evidence>
<gene>
    <name evidence="1" type="ORF">EG68_01038</name>
</gene>
<dbReference type="Proteomes" id="UP000822476">
    <property type="component" value="Unassembled WGS sequence"/>
</dbReference>
<sequence>MPDVPDETVCFLFVCAELAPDVPAVPDNSTVWSTFVPKETFPWIYVILTSFFSFYDNNCPTACTPRSALVMSMSSTTLEKC</sequence>
<dbReference type="AlphaFoldDB" id="A0A8S9ZBJ6"/>
<protein>
    <submittedName>
        <fullName evidence="1">Uncharacterized protein</fullName>
    </submittedName>
</protein>
<reference evidence="1" key="1">
    <citation type="submission" date="2019-07" db="EMBL/GenBank/DDBJ databases">
        <title>Annotation for the trematode Paragonimus miyazaki's.</title>
        <authorList>
            <person name="Choi Y.-J."/>
        </authorList>
    </citation>
    <scope>NUCLEOTIDE SEQUENCE</scope>
    <source>
        <strain evidence="1">Japan</strain>
    </source>
</reference>
<accession>A0A8S9ZBJ6</accession>
<dbReference type="EMBL" id="JTDE01000339">
    <property type="protein sequence ID" value="KAF7261538.1"/>
    <property type="molecule type" value="Genomic_DNA"/>
</dbReference>
<organism evidence="1 2">
    <name type="scientific">Paragonimus skrjabini miyazakii</name>
    <dbReference type="NCBI Taxonomy" id="59628"/>
    <lineage>
        <taxon>Eukaryota</taxon>
        <taxon>Metazoa</taxon>
        <taxon>Spiralia</taxon>
        <taxon>Lophotrochozoa</taxon>
        <taxon>Platyhelminthes</taxon>
        <taxon>Trematoda</taxon>
        <taxon>Digenea</taxon>
        <taxon>Plagiorchiida</taxon>
        <taxon>Troglotremata</taxon>
        <taxon>Troglotrematidae</taxon>
        <taxon>Paragonimus</taxon>
    </lineage>
</organism>
<evidence type="ECO:0000313" key="1">
    <source>
        <dbReference type="EMBL" id="KAF7261538.1"/>
    </source>
</evidence>
<comment type="caution">
    <text evidence="1">The sequence shown here is derived from an EMBL/GenBank/DDBJ whole genome shotgun (WGS) entry which is preliminary data.</text>
</comment>
<proteinExistence type="predicted"/>